<protein>
    <recommendedName>
        <fullName evidence="4">Defensin</fullName>
    </recommendedName>
</protein>
<organism evidence="2 3">
    <name type="scientific">Sinanodonta woodiana</name>
    <name type="common">Chinese pond mussel</name>
    <name type="synonym">Anodonta woodiana</name>
    <dbReference type="NCBI Taxonomy" id="1069815"/>
    <lineage>
        <taxon>Eukaryota</taxon>
        <taxon>Metazoa</taxon>
        <taxon>Spiralia</taxon>
        <taxon>Lophotrochozoa</taxon>
        <taxon>Mollusca</taxon>
        <taxon>Bivalvia</taxon>
        <taxon>Autobranchia</taxon>
        <taxon>Heteroconchia</taxon>
        <taxon>Palaeoheterodonta</taxon>
        <taxon>Unionida</taxon>
        <taxon>Unionoidea</taxon>
        <taxon>Unionidae</taxon>
        <taxon>Unioninae</taxon>
        <taxon>Sinanodonta</taxon>
    </lineage>
</organism>
<dbReference type="Gene3D" id="3.30.30.10">
    <property type="entry name" value="Knottin, scorpion toxin-like"/>
    <property type="match status" value="1"/>
</dbReference>
<evidence type="ECO:0000313" key="2">
    <source>
        <dbReference type="EMBL" id="KAL3831923.1"/>
    </source>
</evidence>
<keyword evidence="3" id="KW-1185">Reference proteome</keyword>
<reference evidence="2 3" key="1">
    <citation type="submission" date="2024-11" db="EMBL/GenBank/DDBJ databases">
        <title>Chromosome-level genome assembly of the freshwater bivalve Anodonta woodiana.</title>
        <authorList>
            <person name="Chen X."/>
        </authorList>
    </citation>
    <scope>NUCLEOTIDE SEQUENCE [LARGE SCALE GENOMIC DNA]</scope>
    <source>
        <strain evidence="2">MN2024</strain>
        <tissue evidence="2">Gills</tissue>
    </source>
</reference>
<dbReference type="AlphaFoldDB" id="A0ABD3T5J0"/>
<dbReference type="EMBL" id="JBJQND010000019">
    <property type="protein sequence ID" value="KAL3831923.1"/>
    <property type="molecule type" value="Genomic_DNA"/>
</dbReference>
<sequence>MRTTIVIALVLLIAVIGMPAALADWGCPFNENLCDLHCRRDLRCKGGYCRPITLFLKCKCDLCPRLKESMEVSRFEFEDKTGNKIE</sequence>
<name>A0ABD3T5J0_SINWO</name>
<evidence type="ECO:0000313" key="3">
    <source>
        <dbReference type="Proteomes" id="UP001634394"/>
    </source>
</evidence>
<evidence type="ECO:0008006" key="4">
    <source>
        <dbReference type="Google" id="ProtNLM"/>
    </source>
</evidence>
<evidence type="ECO:0000256" key="1">
    <source>
        <dbReference type="SAM" id="SignalP"/>
    </source>
</evidence>
<dbReference type="Proteomes" id="UP001634394">
    <property type="component" value="Unassembled WGS sequence"/>
</dbReference>
<gene>
    <name evidence="2" type="ORF">ACJMK2_023613</name>
</gene>
<accession>A0ABD3T5J0</accession>
<comment type="caution">
    <text evidence="2">The sequence shown here is derived from an EMBL/GenBank/DDBJ whole genome shotgun (WGS) entry which is preliminary data.</text>
</comment>
<proteinExistence type="predicted"/>
<feature type="signal peptide" evidence="1">
    <location>
        <begin position="1"/>
        <end position="23"/>
    </location>
</feature>
<dbReference type="InterPro" id="IPR036574">
    <property type="entry name" value="Scorpion_toxin-like_sf"/>
</dbReference>
<feature type="chain" id="PRO_5044762991" description="Defensin" evidence="1">
    <location>
        <begin position="24"/>
        <end position="86"/>
    </location>
</feature>
<keyword evidence="1" id="KW-0732">Signal</keyword>